<dbReference type="InterPro" id="IPR037465">
    <property type="entry name" value="YlxR"/>
</dbReference>
<gene>
    <name evidence="2" type="ORF">MNBD_CHLOROFLEXI01-571</name>
</gene>
<organism evidence="2">
    <name type="scientific">hydrothermal vent metagenome</name>
    <dbReference type="NCBI Taxonomy" id="652676"/>
    <lineage>
        <taxon>unclassified sequences</taxon>
        <taxon>metagenomes</taxon>
        <taxon>ecological metagenomes</taxon>
    </lineage>
</organism>
<sequence>MSKKKKQVRTKHTPLRTCFVCREKRDKRQLTRLVRTLEGAVLVDPTGKQNGRGAYLCDQITCWKKGVANGRYLNQVLKTTVTTADLEAIAAHRPVALPRAKLQ</sequence>
<proteinExistence type="predicted"/>
<dbReference type="Gene3D" id="3.30.1230.10">
    <property type="entry name" value="YlxR-like"/>
    <property type="match status" value="1"/>
</dbReference>
<dbReference type="EMBL" id="UOEU01001028">
    <property type="protein sequence ID" value="VAW43115.1"/>
    <property type="molecule type" value="Genomic_DNA"/>
</dbReference>
<dbReference type="InterPro" id="IPR007393">
    <property type="entry name" value="YlxR_dom"/>
</dbReference>
<dbReference type="AlphaFoldDB" id="A0A3B0VHU6"/>
<dbReference type="Pfam" id="PF04296">
    <property type="entry name" value="YlxR"/>
    <property type="match status" value="1"/>
</dbReference>
<dbReference type="NCBIfam" id="NF047356">
    <property type="entry name" value="RNA_bind_RnpM"/>
    <property type="match status" value="1"/>
</dbReference>
<evidence type="ECO:0000259" key="1">
    <source>
        <dbReference type="Pfam" id="PF04296"/>
    </source>
</evidence>
<dbReference type="SUPFAM" id="SSF64376">
    <property type="entry name" value="YlxR-like"/>
    <property type="match status" value="1"/>
</dbReference>
<feature type="domain" description="YlxR" evidence="1">
    <location>
        <begin position="16"/>
        <end position="88"/>
    </location>
</feature>
<reference evidence="2" key="1">
    <citation type="submission" date="2018-06" db="EMBL/GenBank/DDBJ databases">
        <authorList>
            <person name="Zhirakovskaya E."/>
        </authorList>
    </citation>
    <scope>NUCLEOTIDE SEQUENCE</scope>
</reference>
<dbReference type="InterPro" id="IPR035931">
    <property type="entry name" value="YlxR-like_sf"/>
</dbReference>
<protein>
    <submittedName>
        <fullName evidence="2">COG2740: Predicted nucleic-acid-binding protein implicated in transcription termination</fullName>
    </submittedName>
</protein>
<evidence type="ECO:0000313" key="2">
    <source>
        <dbReference type="EMBL" id="VAW43115.1"/>
    </source>
</evidence>
<dbReference type="PANTHER" id="PTHR34215:SF1">
    <property type="entry name" value="YLXR DOMAIN-CONTAINING PROTEIN"/>
    <property type="match status" value="1"/>
</dbReference>
<name>A0A3B0VHU6_9ZZZZ</name>
<accession>A0A3B0VHU6</accession>
<dbReference type="PANTHER" id="PTHR34215">
    <property type="entry name" value="BLL0784 PROTEIN"/>
    <property type="match status" value="1"/>
</dbReference>